<evidence type="ECO:0000313" key="3">
    <source>
        <dbReference type="Proteomes" id="UP000823388"/>
    </source>
</evidence>
<keyword evidence="3" id="KW-1185">Reference proteome</keyword>
<comment type="caution">
    <text evidence="2">The sequence shown here is derived from an EMBL/GenBank/DDBJ whole genome shotgun (WGS) entry which is preliminary data.</text>
</comment>
<name>A0A8T0QZD1_PANVG</name>
<dbReference type="Proteomes" id="UP000823388">
    <property type="component" value="Chromosome 6N"/>
</dbReference>
<dbReference type="AlphaFoldDB" id="A0A8T0QZD1"/>
<protein>
    <submittedName>
        <fullName evidence="2">Uncharacterized protein</fullName>
    </submittedName>
</protein>
<feature type="region of interest" description="Disordered" evidence="1">
    <location>
        <begin position="338"/>
        <end position="378"/>
    </location>
</feature>
<feature type="region of interest" description="Disordered" evidence="1">
    <location>
        <begin position="53"/>
        <end position="74"/>
    </location>
</feature>
<gene>
    <name evidence="2" type="ORF">PVAP13_6NG214503</name>
</gene>
<evidence type="ECO:0000313" key="2">
    <source>
        <dbReference type="EMBL" id="KAG2578426.1"/>
    </source>
</evidence>
<evidence type="ECO:0000256" key="1">
    <source>
        <dbReference type="SAM" id="MobiDB-lite"/>
    </source>
</evidence>
<accession>A0A8T0QZD1</accession>
<organism evidence="2 3">
    <name type="scientific">Panicum virgatum</name>
    <name type="common">Blackwell switchgrass</name>
    <dbReference type="NCBI Taxonomy" id="38727"/>
    <lineage>
        <taxon>Eukaryota</taxon>
        <taxon>Viridiplantae</taxon>
        <taxon>Streptophyta</taxon>
        <taxon>Embryophyta</taxon>
        <taxon>Tracheophyta</taxon>
        <taxon>Spermatophyta</taxon>
        <taxon>Magnoliopsida</taxon>
        <taxon>Liliopsida</taxon>
        <taxon>Poales</taxon>
        <taxon>Poaceae</taxon>
        <taxon>PACMAD clade</taxon>
        <taxon>Panicoideae</taxon>
        <taxon>Panicodae</taxon>
        <taxon>Paniceae</taxon>
        <taxon>Panicinae</taxon>
        <taxon>Panicum</taxon>
        <taxon>Panicum sect. Hiantes</taxon>
    </lineage>
</organism>
<sequence>MDLGGDGLRVIISDGDTLVMQSVVDRFKTFVLYFDHEFMMTFYQSPLDDAGRTTGEGNIGSSDQVSDSEEDSDFVDSDYELEDDDDLFNDNVEDNVVGKGKMIVKGRLKVPTDDVSSDGDGLQLPDSHDEGDIRLGFKCFRQEDMCNPIFKVGMMFESPEMVRKSITQFLMAYGTKIMPCRDNSLWEKVSGPEKVGSPPKNRMKQPVEIQGGQGVKMSRHGVKMHCSYCRVEGHNRGGCELRKVGVRPNIQPQRHPVEESGPGDEQVQHADITTDYVYEEPHADIIRHASEGSQTLLSQLTNTMISHLDAQESSTQQQVVALPDSSFIMSNIPISRPVPPTTTIKAKGPRAVSRKKDGEVQKKASKNSKKPSREDVMQ</sequence>
<dbReference type="EMBL" id="CM029048">
    <property type="protein sequence ID" value="KAG2578426.1"/>
    <property type="molecule type" value="Genomic_DNA"/>
</dbReference>
<reference evidence="2" key="1">
    <citation type="submission" date="2020-05" db="EMBL/GenBank/DDBJ databases">
        <title>WGS assembly of Panicum virgatum.</title>
        <authorList>
            <person name="Lovell J.T."/>
            <person name="Jenkins J."/>
            <person name="Shu S."/>
            <person name="Juenger T.E."/>
            <person name="Schmutz J."/>
        </authorList>
    </citation>
    <scope>NUCLEOTIDE SEQUENCE</scope>
    <source>
        <strain evidence="2">AP13</strain>
    </source>
</reference>
<proteinExistence type="predicted"/>